<dbReference type="CDD" id="cd04301">
    <property type="entry name" value="NAT_SF"/>
    <property type="match status" value="1"/>
</dbReference>
<dbReference type="SUPFAM" id="SSF55729">
    <property type="entry name" value="Acyl-CoA N-acyltransferases (Nat)"/>
    <property type="match status" value="1"/>
</dbReference>
<dbReference type="InterPro" id="IPR000182">
    <property type="entry name" value="GNAT_dom"/>
</dbReference>
<proteinExistence type="predicted"/>
<organism evidence="2 3">
    <name type="scientific">Haloquadratum walsbyi (strain DSM 16854 / JCM 12705 / C23)</name>
    <dbReference type="NCBI Taxonomy" id="768065"/>
    <lineage>
        <taxon>Archaea</taxon>
        <taxon>Methanobacteriati</taxon>
        <taxon>Methanobacteriota</taxon>
        <taxon>Stenosarchaea group</taxon>
        <taxon>Halobacteria</taxon>
        <taxon>Halobacteriales</taxon>
        <taxon>Haloferacaceae</taxon>
        <taxon>Haloquadratum</taxon>
    </lineage>
</organism>
<feature type="domain" description="N-acetyltransferase" evidence="1">
    <location>
        <begin position="8"/>
        <end position="183"/>
    </location>
</feature>
<dbReference type="Pfam" id="PF00583">
    <property type="entry name" value="Acetyltransf_1"/>
    <property type="match status" value="1"/>
</dbReference>
<evidence type="ECO:0000313" key="2">
    <source>
        <dbReference type="EMBL" id="CCC40302.1"/>
    </source>
</evidence>
<dbReference type="Gene3D" id="3.40.630.30">
    <property type="match status" value="1"/>
</dbReference>
<dbReference type="InterPro" id="IPR016181">
    <property type="entry name" value="Acyl_CoA_acyltransferase"/>
</dbReference>
<reference evidence="2 3" key="1">
    <citation type="journal article" date="2011" name="PLoS ONE">
        <title>Haloquadratum walsbyi: limited diversity in a global pond.</title>
        <authorList>
            <person name="Dyall-Smith M."/>
            <person name="Pfeiffer F."/>
            <person name="Klee K."/>
            <person name="Palm P."/>
            <person name="Gross K."/>
            <person name="Schuster S.C."/>
            <person name="Rampp M."/>
            <person name="Oesterhelt D."/>
        </authorList>
    </citation>
    <scope>NUCLEOTIDE SEQUENCE [LARGE SCALE GENOMIC DNA]</scope>
    <source>
        <strain evidence="3">DSM 16854 / JCM 12705 / C23</strain>
    </source>
</reference>
<sequence length="361" mass="40667">MNHTQSSVDIKRITESAEAKKYDEQIPEIYKAAWNSYEGYHICYASEERLHEDFIHTFVASAGNSAYIAEKDKRAIGVALLSRKHAEPPWYKAKGLSIRPAYQGEGIGISLREKSLRDIRAQDHNDWSIGTGTNYVSTGSQYIWGEKLGLRPTALVPQIYNVTSDSSTTQGRNIATGEILMMDSTQIEVVGDKRMQRALETLELTVSATDKMSSLTGTEVTVQIDIDSNNGRADIYPYSACSRDKPGNHTELNHIYRIPANEFTLKTIREKAGIKSEYTAVFYLQNDDTEMHALMEKNNIGMPAGVFDKTVIYVQYPDDRDLPTVEIGKANTPSIQHKDATIHTIFTQIADLHRLWMEEYS</sequence>
<dbReference type="GeneID" id="12447159"/>
<accession>G0LIQ0</accession>
<protein>
    <recommendedName>
        <fullName evidence="1">N-acetyltransferase domain-containing protein</fullName>
    </recommendedName>
</protein>
<dbReference type="GO" id="GO:0016747">
    <property type="term" value="F:acyltransferase activity, transferring groups other than amino-acyl groups"/>
    <property type="evidence" value="ECO:0007669"/>
    <property type="project" value="InterPro"/>
</dbReference>
<name>G0LIQ0_HALWC</name>
<dbReference type="AlphaFoldDB" id="G0LIQ0"/>
<dbReference type="PROSITE" id="PS51186">
    <property type="entry name" value="GNAT"/>
    <property type="match status" value="1"/>
</dbReference>
<dbReference type="RefSeq" id="WP_014555960.1">
    <property type="nucleotide sequence ID" value="NC_017459.1"/>
</dbReference>
<dbReference type="Proteomes" id="UP000007954">
    <property type="component" value="Chromosome"/>
</dbReference>
<dbReference type="EMBL" id="FR746099">
    <property type="protein sequence ID" value="CCC40302.1"/>
    <property type="molecule type" value="Genomic_DNA"/>
</dbReference>
<dbReference type="HOGENOM" id="CLU_766400_0_0_2"/>
<dbReference type="KEGG" id="hwc:Hqrw_2445"/>
<gene>
    <name evidence="2" type="ordered locus">Hqrw_2445</name>
</gene>
<evidence type="ECO:0000259" key="1">
    <source>
        <dbReference type="PROSITE" id="PS51186"/>
    </source>
</evidence>
<evidence type="ECO:0000313" key="3">
    <source>
        <dbReference type="Proteomes" id="UP000007954"/>
    </source>
</evidence>